<gene>
    <name evidence="2" type="ORF">BFLFYP10_03364</name>
</gene>
<keyword evidence="1" id="KW-0812">Transmembrane</keyword>
<name>A0A6N2WP39_9BACE</name>
<evidence type="ECO:0008006" key="3">
    <source>
        <dbReference type="Google" id="ProtNLM"/>
    </source>
</evidence>
<feature type="transmembrane region" description="Helical" evidence="1">
    <location>
        <begin position="34"/>
        <end position="55"/>
    </location>
</feature>
<evidence type="ECO:0000256" key="1">
    <source>
        <dbReference type="SAM" id="Phobius"/>
    </source>
</evidence>
<keyword evidence="1" id="KW-0472">Membrane</keyword>
<dbReference type="AlphaFoldDB" id="A0A6N2WP39"/>
<keyword evidence="1" id="KW-1133">Transmembrane helix</keyword>
<dbReference type="RefSeq" id="WP_153094694.1">
    <property type="nucleotide sequence ID" value="NZ_CACRSZ010000070.1"/>
</dbReference>
<protein>
    <recommendedName>
        <fullName evidence="3">DUF3989 domain-containing protein</fullName>
    </recommendedName>
</protein>
<reference evidence="2" key="1">
    <citation type="submission" date="2019-11" db="EMBL/GenBank/DDBJ databases">
        <authorList>
            <person name="Feng L."/>
        </authorList>
    </citation>
    <scope>NUCLEOTIDE SEQUENCE</scope>
    <source>
        <strain evidence="2">BfaecisLFYP10</strain>
    </source>
</reference>
<dbReference type="EMBL" id="CACRSZ010000070">
    <property type="protein sequence ID" value="VYT44315.1"/>
    <property type="molecule type" value="Genomic_DNA"/>
</dbReference>
<proteinExistence type="predicted"/>
<dbReference type="Pfam" id="PF13150">
    <property type="entry name" value="TraL_transposon"/>
    <property type="match status" value="1"/>
</dbReference>
<sequence>MENPIKTIQEKVNGIKGRLRDRLDSLPPRVRLKVVLVMFGLFALCSLYMIGSAIINFGNGKTSNIEVEHIESVKLPTDKGQQVTNLNELIHGEREE</sequence>
<accession>A0A6N2WP39</accession>
<dbReference type="InterPro" id="IPR025050">
    <property type="entry name" value="TraL_transposon"/>
</dbReference>
<organism evidence="2">
    <name type="scientific">Bacteroides faecis</name>
    <dbReference type="NCBI Taxonomy" id="674529"/>
    <lineage>
        <taxon>Bacteria</taxon>
        <taxon>Pseudomonadati</taxon>
        <taxon>Bacteroidota</taxon>
        <taxon>Bacteroidia</taxon>
        <taxon>Bacteroidales</taxon>
        <taxon>Bacteroidaceae</taxon>
        <taxon>Bacteroides</taxon>
    </lineage>
</organism>
<evidence type="ECO:0000313" key="2">
    <source>
        <dbReference type="EMBL" id="VYT44315.1"/>
    </source>
</evidence>